<dbReference type="CDD" id="cd07097">
    <property type="entry name" value="ALDH_KGSADH-YcbD"/>
    <property type="match status" value="1"/>
</dbReference>
<dbReference type="Gene3D" id="3.40.605.10">
    <property type="entry name" value="Aldehyde Dehydrogenase, Chain A, domain 1"/>
    <property type="match status" value="1"/>
</dbReference>
<name>A0ABP8EFZ2_9MICO</name>
<organism evidence="3 4">
    <name type="scientific">Brevibacterium daeguense</name>
    <dbReference type="NCBI Taxonomy" id="909936"/>
    <lineage>
        <taxon>Bacteria</taxon>
        <taxon>Bacillati</taxon>
        <taxon>Actinomycetota</taxon>
        <taxon>Actinomycetes</taxon>
        <taxon>Micrococcales</taxon>
        <taxon>Brevibacteriaceae</taxon>
        <taxon>Brevibacterium</taxon>
    </lineage>
</organism>
<proteinExistence type="predicted"/>
<dbReference type="InterPro" id="IPR016160">
    <property type="entry name" value="Ald_DH_CS_CYS"/>
</dbReference>
<dbReference type="SUPFAM" id="SSF53720">
    <property type="entry name" value="ALDH-like"/>
    <property type="match status" value="1"/>
</dbReference>
<evidence type="ECO:0000256" key="1">
    <source>
        <dbReference type="ARBA" id="ARBA00023002"/>
    </source>
</evidence>
<feature type="domain" description="Aldehyde dehydrogenase" evidence="2">
    <location>
        <begin position="33"/>
        <end position="492"/>
    </location>
</feature>
<comment type="caution">
    <text evidence="3">The sequence shown here is derived from an EMBL/GenBank/DDBJ whole genome shotgun (WGS) entry which is preliminary data.</text>
</comment>
<dbReference type="PROSITE" id="PS00070">
    <property type="entry name" value="ALDEHYDE_DEHYDR_CYS"/>
    <property type="match status" value="1"/>
</dbReference>
<protein>
    <submittedName>
        <fullName evidence="3">Aldehyde dehydrogenase family protein</fullName>
    </submittedName>
</protein>
<evidence type="ECO:0000313" key="3">
    <source>
        <dbReference type="EMBL" id="GAA4282766.1"/>
    </source>
</evidence>
<dbReference type="Proteomes" id="UP001501586">
    <property type="component" value="Unassembled WGS sequence"/>
</dbReference>
<dbReference type="InterPro" id="IPR015590">
    <property type="entry name" value="Aldehyde_DH_dom"/>
</dbReference>
<reference evidence="4" key="1">
    <citation type="journal article" date="2019" name="Int. J. Syst. Evol. Microbiol.">
        <title>The Global Catalogue of Microorganisms (GCM) 10K type strain sequencing project: providing services to taxonomists for standard genome sequencing and annotation.</title>
        <authorList>
            <consortium name="The Broad Institute Genomics Platform"/>
            <consortium name="The Broad Institute Genome Sequencing Center for Infectious Disease"/>
            <person name="Wu L."/>
            <person name="Ma J."/>
        </authorList>
    </citation>
    <scope>NUCLEOTIDE SEQUENCE [LARGE SCALE GENOMIC DNA]</scope>
    <source>
        <strain evidence="4">JCM 17458</strain>
    </source>
</reference>
<accession>A0ABP8EFZ2</accession>
<gene>
    <name evidence="3" type="ORF">GCM10022261_02970</name>
</gene>
<keyword evidence="4" id="KW-1185">Reference proteome</keyword>
<keyword evidence="1" id="KW-0560">Oxidoreductase</keyword>
<dbReference type="EMBL" id="BAABAZ010000003">
    <property type="protein sequence ID" value="GAA4282766.1"/>
    <property type="molecule type" value="Genomic_DNA"/>
</dbReference>
<dbReference type="InterPro" id="IPR016161">
    <property type="entry name" value="Ald_DH/histidinol_DH"/>
</dbReference>
<dbReference type="Gene3D" id="3.40.309.10">
    <property type="entry name" value="Aldehyde Dehydrogenase, Chain A, domain 2"/>
    <property type="match status" value="1"/>
</dbReference>
<sequence length="498" mass="52643">MQPPVTERERPRQEQEYDMADPKTFDNYINGRWVSAQDYTDNINPSDTSDIVGCYAAGSASDVAKAVEAARAAQPKWADAGVQTRFQVLSAAARLIEERAGELGDLLAREEGKPLGEATAEVKRAAQLFHFFAGEAVRNTGEITESVRPGLVVETTREPMGVVGIITPWNFPIAIPAWKIAPALAFGNAVVFKPAALTPGCAWELVNILAEAGLPAGVLNLVMGSGSTVGNAITSAPIDALSFTGSAQVGRGIATTCAENGIKVQCEMGGKNPLVVLEDADIDQAVEHAINGAYYSTGQRCTASSRLVVVADVHDEFVEKMKARMADLAVGDARAAGTVIGPAVSAQELEGNLEYVEIARGEGGEVFGGEKVSVDADGFYMTPALITGTTNAMRINREEVFGPVASVIKVADYEEALQVANDTDYGLTSGICTTNLTKANDFKRRSQAGMVMVNAPTAGVDPHVSFGGRKASSYGPREQGAAAREFYTQYKTSYTNAG</sequence>
<dbReference type="InterPro" id="IPR016162">
    <property type="entry name" value="Ald_DH_N"/>
</dbReference>
<evidence type="ECO:0000259" key="2">
    <source>
        <dbReference type="Pfam" id="PF00171"/>
    </source>
</evidence>
<evidence type="ECO:0000313" key="4">
    <source>
        <dbReference type="Proteomes" id="UP001501586"/>
    </source>
</evidence>
<dbReference type="PANTHER" id="PTHR11699">
    <property type="entry name" value="ALDEHYDE DEHYDROGENASE-RELATED"/>
    <property type="match status" value="1"/>
</dbReference>
<dbReference type="Pfam" id="PF00171">
    <property type="entry name" value="Aldedh"/>
    <property type="match status" value="1"/>
</dbReference>
<dbReference type="InterPro" id="IPR016163">
    <property type="entry name" value="Ald_DH_C"/>
</dbReference>